<dbReference type="AlphaFoldDB" id="A0AAV4HM06"/>
<dbReference type="InterPro" id="IPR009003">
    <property type="entry name" value="Peptidase_S1_PA"/>
</dbReference>
<evidence type="ECO:0000313" key="1">
    <source>
        <dbReference type="EMBL" id="GFR98440.1"/>
    </source>
</evidence>
<dbReference type="SUPFAM" id="SSF50494">
    <property type="entry name" value="Trypsin-like serine proteases"/>
    <property type="match status" value="1"/>
</dbReference>
<evidence type="ECO:0008006" key="3">
    <source>
        <dbReference type="Google" id="ProtNLM"/>
    </source>
</evidence>
<sequence length="321" mass="36679">MSFIYSLSLFSPEDHECDVFGDGPVEEESRRAWEECFQNRNHENFIPARQFEMTHLPGGFQTDLHLQYVRYITKRTVRIKVGYVSWERPNGYTFSGFRGRKKPHWGSGWISDVSYFNGQCFCVECDGKPEPKTGCYQLKVHTARHVVFNTEEALHCEVHLYHEEKHPSENEAPTVLTFRGKQASDLNLRRDISTVLCVTHEETLFTELSTFREEKNQMWRTLREKAKPVEPSDLVACVIISHPHGQPKKITVGGLVDTLDSAGVPNLFDFYDGKTCRGSSGGPVIVWRASQPTPDPYMIPAPHSSRKDVNCSKSGGRPFFF</sequence>
<reference evidence="1 2" key="1">
    <citation type="journal article" date="2021" name="Elife">
        <title>Chloroplast acquisition without the gene transfer in kleptoplastic sea slugs, Plakobranchus ocellatus.</title>
        <authorList>
            <person name="Maeda T."/>
            <person name="Takahashi S."/>
            <person name="Yoshida T."/>
            <person name="Shimamura S."/>
            <person name="Takaki Y."/>
            <person name="Nagai Y."/>
            <person name="Toyoda A."/>
            <person name="Suzuki Y."/>
            <person name="Arimoto A."/>
            <person name="Ishii H."/>
            <person name="Satoh N."/>
            <person name="Nishiyama T."/>
            <person name="Hasebe M."/>
            <person name="Maruyama T."/>
            <person name="Minagawa J."/>
            <person name="Obokata J."/>
            <person name="Shigenobu S."/>
        </authorList>
    </citation>
    <scope>NUCLEOTIDE SEQUENCE [LARGE SCALE GENOMIC DNA]</scope>
</reference>
<dbReference type="EMBL" id="BMAT01002066">
    <property type="protein sequence ID" value="GFR98440.1"/>
    <property type="molecule type" value="Genomic_DNA"/>
</dbReference>
<organism evidence="1 2">
    <name type="scientific">Elysia marginata</name>
    <dbReference type="NCBI Taxonomy" id="1093978"/>
    <lineage>
        <taxon>Eukaryota</taxon>
        <taxon>Metazoa</taxon>
        <taxon>Spiralia</taxon>
        <taxon>Lophotrochozoa</taxon>
        <taxon>Mollusca</taxon>
        <taxon>Gastropoda</taxon>
        <taxon>Heterobranchia</taxon>
        <taxon>Euthyneura</taxon>
        <taxon>Panpulmonata</taxon>
        <taxon>Sacoglossa</taxon>
        <taxon>Placobranchoidea</taxon>
        <taxon>Plakobranchidae</taxon>
        <taxon>Elysia</taxon>
    </lineage>
</organism>
<dbReference type="Proteomes" id="UP000762676">
    <property type="component" value="Unassembled WGS sequence"/>
</dbReference>
<comment type="caution">
    <text evidence="1">The sequence shown here is derived from an EMBL/GenBank/DDBJ whole genome shotgun (WGS) entry which is preliminary data.</text>
</comment>
<gene>
    <name evidence="1" type="ORF">ElyMa_001019400</name>
</gene>
<evidence type="ECO:0000313" key="2">
    <source>
        <dbReference type="Proteomes" id="UP000762676"/>
    </source>
</evidence>
<keyword evidence="2" id="KW-1185">Reference proteome</keyword>
<protein>
    <recommendedName>
        <fullName evidence="3">Peptidase S1 domain-containing protein</fullName>
    </recommendedName>
</protein>
<proteinExistence type="predicted"/>
<accession>A0AAV4HM06</accession>
<name>A0AAV4HM06_9GAST</name>